<proteinExistence type="predicted"/>
<accession>A0A9D4DNA3</accession>
<evidence type="ECO:0000256" key="1">
    <source>
        <dbReference type="SAM" id="MobiDB-lite"/>
    </source>
</evidence>
<dbReference type="Proteomes" id="UP000828390">
    <property type="component" value="Unassembled WGS sequence"/>
</dbReference>
<name>A0A9D4DNA3_DREPO</name>
<dbReference type="AlphaFoldDB" id="A0A9D4DNA3"/>
<evidence type="ECO:0000313" key="3">
    <source>
        <dbReference type="Proteomes" id="UP000828390"/>
    </source>
</evidence>
<evidence type="ECO:0000313" key="2">
    <source>
        <dbReference type="EMBL" id="KAH3751831.1"/>
    </source>
</evidence>
<protein>
    <submittedName>
        <fullName evidence="2">Uncharacterized protein</fullName>
    </submittedName>
</protein>
<feature type="region of interest" description="Disordered" evidence="1">
    <location>
        <begin position="1"/>
        <end position="23"/>
    </location>
</feature>
<gene>
    <name evidence="2" type="ORF">DPMN_186407</name>
</gene>
<feature type="non-terminal residue" evidence="2">
    <location>
        <position position="1"/>
    </location>
</feature>
<organism evidence="2 3">
    <name type="scientific">Dreissena polymorpha</name>
    <name type="common">Zebra mussel</name>
    <name type="synonym">Mytilus polymorpha</name>
    <dbReference type="NCBI Taxonomy" id="45954"/>
    <lineage>
        <taxon>Eukaryota</taxon>
        <taxon>Metazoa</taxon>
        <taxon>Spiralia</taxon>
        <taxon>Lophotrochozoa</taxon>
        <taxon>Mollusca</taxon>
        <taxon>Bivalvia</taxon>
        <taxon>Autobranchia</taxon>
        <taxon>Heteroconchia</taxon>
        <taxon>Euheterodonta</taxon>
        <taxon>Imparidentia</taxon>
        <taxon>Neoheterodontei</taxon>
        <taxon>Myida</taxon>
        <taxon>Dreissenoidea</taxon>
        <taxon>Dreissenidae</taxon>
        <taxon>Dreissena</taxon>
    </lineage>
</organism>
<comment type="caution">
    <text evidence="2">The sequence shown here is derived from an EMBL/GenBank/DDBJ whole genome shotgun (WGS) entry which is preliminary data.</text>
</comment>
<dbReference type="EMBL" id="JAIWYP010000010">
    <property type="protein sequence ID" value="KAH3751831.1"/>
    <property type="molecule type" value="Genomic_DNA"/>
</dbReference>
<sequence length="66" mass="7095">LQLQKQQQPIRRPERQPLQQNAADMGTLTITLTTVCATMDGTVHTASIQVAATETGTEANVFAPMA</sequence>
<reference evidence="2" key="1">
    <citation type="journal article" date="2019" name="bioRxiv">
        <title>The Genome of the Zebra Mussel, Dreissena polymorpha: A Resource for Invasive Species Research.</title>
        <authorList>
            <person name="McCartney M.A."/>
            <person name="Auch B."/>
            <person name="Kono T."/>
            <person name="Mallez S."/>
            <person name="Zhang Y."/>
            <person name="Obille A."/>
            <person name="Becker A."/>
            <person name="Abrahante J.E."/>
            <person name="Garbe J."/>
            <person name="Badalamenti J.P."/>
            <person name="Herman A."/>
            <person name="Mangelson H."/>
            <person name="Liachko I."/>
            <person name="Sullivan S."/>
            <person name="Sone E.D."/>
            <person name="Koren S."/>
            <person name="Silverstein K.A.T."/>
            <person name="Beckman K.B."/>
            <person name="Gohl D.M."/>
        </authorList>
    </citation>
    <scope>NUCLEOTIDE SEQUENCE</scope>
    <source>
        <strain evidence="2">Duluth1</strain>
        <tissue evidence="2">Whole animal</tissue>
    </source>
</reference>
<keyword evidence="3" id="KW-1185">Reference proteome</keyword>
<reference evidence="2" key="2">
    <citation type="submission" date="2020-11" db="EMBL/GenBank/DDBJ databases">
        <authorList>
            <person name="McCartney M.A."/>
            <person name="Auch B."/>
            <person name="Kono T."/>
            <person name="Mallez S."/>
            <person name="Becker A."/>
            <person name="Gohl D.M."/>
            <person name="Silverstein K.A.T."/>
            <person name="Koren S."/>
            <person name="Bechman K.B."/>
            <person name="Herman A."/>
            <person name="Abrahante J.E."/>
            <person name="Garbe J."/>
        </authorList>
    </citation>
    <scope>NUCLEOTIDE SEQUENCE</scope>
    <source>
        <strain evidence="2">Duluth1</strain>
        <tissue evidence="2">Whole animal</tissue>
    </source>
</reference>
<feature type="compositionally biased region" description="Low complexity" evidence="1">
    <location>
        <begin position="1"/>
        <end position="20"/>
    </location>
</feature>